<keyword evidence="9 17" id="KW-0630">Potassium</keyword>
<comment type="caution">
    <text evidence="20">The sequence shown here is derived from an EMBL/GenBank/DDBJ whole genome shotgun (WGS) entry which is preliminary data.</text>
</comment>
<evidence type="ECO:0000256" key="16">
    <source>
        <dbReference type="ARBA" id="ARBA00049209"/>
    </source>
</evidence>
<evidence type="ECO:0000256" key="1">
    <source>
        <dbReference type="ARBA" id="ARBA00000013"/>
    </source>
</evidence>
<evidence type="ECO:0000259" key="19">
    <source>
        <dbReference type="PROSITE" id="PS51385"/>
    </source>
</evidence>
<accession>L1NF47</accession>
<keyword evidence="13" id="KW-0511">Multifunctional enzyme</keyword>
<reference evidence="20 21" key="1">
    <citation type="submission" date="2012-05" db="EMBL/GenBank/DDBJ databases">
        <authorList>
            <person name="Weinstock G."/>
            <person name="Sodergren E."/>
            <person name="Lobos E.A."/>
            <person name="Fulton L."/>
            <person name="Fulton R."/>
            <person name="Courtney L."/>
            <person name="Fronick C."/>
            <person name="O'Laughlin M."/>
            <person name="Godfrey J."/>
            <person name="Wilson R.M."/>
            <person name="Miner T."/>
            <person name="Farmer C."/>
            <person name="Delehaunty K."/>
            <person name="Cordes M."/>
            <person name="Minx P."/>
            <person name="Tomlinson C."/>
            <person name="Chen J."/>
            <person name="Wollam A."/>
            <person name="Pepin K.H."/>
            <person name="Bhonagiri V."/>
            <person name="Zhang X."/>
            <person name="Suruliraj S."/>
            <person name="Warren W."/>
            <person name="Mitreva M."/>
            <person name="Mardis E.R."/>
            <person name="Wilson R.K."/>
        </authorList>
    </citation>
    <scope>NUCLEOTIDE SEQUENCE [LARGE SCALE GENOMIC DNA]</scope>
    <source>
        <strain evidence="20 21">F0037</strain>
    </source>
</reference>
<dbReference type="EC" id="4.2.1.136" evidence="17"/>
<dbReference type="InterPro" id="IPR029056">
    <property type="entry name" value="Ribokinase-like"/>
</dbReference>
<dbReference type="Proteomes" id="UP000010408">
    <property type="component" value="Unassembled WGS sequence"/>
</dbReference>
<sequence>MQKIYTGKQRDDLYRLAQQHDHLSPEDRIERAARSFEQEFRRLYPPTGHTIYVFAGAGRSGAYALGIARYLAQRGYTVCSYLFYREGKLSEECEAVRKSIAEEDLRLEEIYTDFTPPRIQTADVLIDGLFGAELSTPLFGGYLGLVDFLNASGASIVSIELPSGLFAEDNSGNDLEHVIKAKYTIAFDSPYLAFYFEENEPYVGEWIYLPQGISPRTQDSLEVSHYQVTDTALEGVLKRHARFSLNHEPGKVLFLTNQTGSAGKTLLATKAALHTGCSEVHALVPNEEALALQLALPELTLPSAPKASVLANLNTYQTIVIGEGSGRSEEAVATLREILITSSRPLLLSGDGLQLLARERSLLERIPIDSVLLLSPSEFDSLTTTHRSDAERLDRALELAERLDIYIVLRGAYTAICLPSGVTFFDVAGNSGLRSTGCTEVLLGVIAGLLGDGYKSVTAATLGVHLCALAAELYAGRYSERSLTATALIDQLSSAYRQLEAY</sequence>
<keyword evidence="10 17" id="KW-0520">NAD</keyword>
<dbReference type="Pfam" id="PF01256">
    <property type="entry name" value="Carb_kinase"/>
    <property type="match status" value="1"/>
</dbReference>
<proteinExistence type="inferred from homology"/>
<dbReference type="Gene3D" id="3.40.1190.20">
    <property type="match status" value="1"/>
</dbReference>
<name>L1NF47_9PORP</name>
<dbReference type="InterPro" id="IPR004443">
    <property type="entry name" value="YjeF_N_dom"/>
</dbReference>
<evidence type="ECO:0000313" key="20">
    <source>
        <dbReference type="EMBL" id="EKY01956.1"/>
    </source>
</evidence>
<dbReference type="GO" id="GO:0052855">
    <property type="term" value="F:ADP-dependent NAD(P)H-hydrate dehydratase activity"/>
    <property type="evidence" value="ECO:0007669"/>
    <property type="project" value="UniProtKB-UniRule"/>
</dbReference>
<evidence type="ECO:0000256" key="5">
    <source>
        <dbReference type="ARBA" id="ARBA00022723"/>
    </source>
</evidence>
<dbReference type="STRING" id="1127696.HMPREF9134_00758"/>
<dbReference type="AlphaFoldDB" id="L1NF47"/>
<comment type="similarity">
    <text evidence="4 17">In the C-terminal section; belongs to the NnrD/CARKD family.</text>
</comment>
<organism evidence="20 21">
    <name type="scientific">Porphyromonas catoniae F0037</name>
    <dbReference type="NCBI Taxonomy" id="1127696"/>
    <lineage>
        <taxon>Bacteria</taxon>
        <taxon>Pseudomonadati</taxon>
        <taxon>Bacteroidota</taxon>
        <taxon>Bacteroidia</taxon>
        <taxon>Bacteroidales</taxon>
        <taxon>Porphyromonadaceae</taxon>
        <taxon>Porphyromonas</taxon>
    </lineage>
</organism>
<dbReference type="InterPro" id="IPR000631">
    <property type="entry name" value="CARKD"/>
</dbReference>
<evidence type="ECO:0000256" key="8">
    <source>
        <dbReference type="ARBA" id="ARBA00022857"/>
    </source>
</evidence>
<dbReference type="HOGENOM" id="CLU_024853_4_1_10"/>
<keyword evidence="11 17" id="KW-0413">Isomerase</keyword>
<comment type="similarity">
    <text evidence="3 17">In the N-terminal section; belongs to the NnrE/AIBP family.</text>
</comment>
<evidence type="ECO:0000256" key="12">
    <source>
        <dbReference type="ARBA" id="ARBA00023239"/>
    </source>
</evidence>
<comment type="catalytic activity">
    <reaction evidence="15 17">
        <text>(6S)-NADHX + ADP = AMP + phosphate + NADH + H(+)</text>
        <dbReference type="Rhea" id="RHEA:32223"/>
        <dbReference type="ChEBI" id="CHEBI:15378"/>
        <dbReference type="ChEBI" id="CHEBI:43474"/>
        <dbReference type="ChEBI" id="CHEBI:57945"/>
        <dbReference type="ChEBI" id="CHEBI:64074"/>
        <dbReference type="ChEBI" id="CHEBI:456215"/>
        <dbReference type="ChEBI" id="CHEBI:456216"/>
        <dbReference type="EC" id="4.2.1.136"/>
    </reaction>
</comment>
<dbReference type="Gene3D" id="3.40.50.10260">
    <property type="entry name" value="YjeF N-terminal domain"/>
    <property type="match status" value="1"/>
</dbReference>
<dbReference type="PROSITE" id="PS51385">
    <property type="entry name" value="YJEF_N"/>
    <property type="match status" value="1"/>
</dbReference>
<gene>
    <name evidence="20" type="ORF">HMPREF9134_00758</name>
</gene>
<keyword evidence="6 17" id="KW-0547">Nucleotide-binding</keyword>
<evidence type="ECO:0000256" key="11">
    <source>
        <dbReference type="ARBA" id="ARBA00023235"/>
    </source>
</evidence>
<dbReference type="PIRSF" id="PIRSF017184">
    <property type="entry name" value="Nnr"/>
    <property type="match status" value="1"/>
</dbReference>
<dbReference type="InterPro" id="IPR030677">
    <property type="entry name" value="Nnr"/>
</dbReference>
<keyword evidence="8 17" id="KW-0521">NADP</keyword>
<evidence type="ECO:0000256" key="15">
    <source>
        <dbReference type="ARBA" id="ARBA00048238"/>
    </source>
</evidence>
<evidence type="ECO:0000256" key="4">
    <source>
        <dbReference type="ARBA" id="ARBA00009524"/>
    </source>
</evidence>
<evidence type="ECO:0000256" key="9">
    <source>
        <dbReference type="ARBA" id="ARBA00022958"/>
    </source>
</evidence>
<evidence type="ECO:0000256" key="13">
    <source>
        <dbReference type="ARBA" id="ARBA00023268"/>
    </source>
</evidence>
<dbReference type="PANTHER" id="PTHR12592">
    <property type="entry name" value="ATP-DEPENDENT (S)-NAD(P)H-HYDRATE DEHYDRATASE FAMILY MEMBER"/>
    <property type="match status" value="1"/>
</dbReference>
<dbReference type="eggNOG" id="COG0063">
    <property type="taxonomic scope" value="Bacteria"/>
</dbReference>
<keyword evidence="7 17" id="KW-0067">ATP-binding</keyword>
<dbReference type="RefSeq" id="WP_005468991.1">
    <property type="nucleotide sequence ID" value="NZ_KB291045.1"/>
</dbReference>
<comment type="cofactor">
    <cofactor evidence="17">
        <name>K(+)</name>
        <dbReference type="ChEBI" id="CHEBI:29103"/>
    </cofactor>
    <text evidence="17">Binds 1 potassium ion per subunit.</text>
</comment>
<evidence type="ECO:0000256" key="3">
    <source>
        <dbReference type="ARBA" id="ARBA00006001"/>
    </source>
</evidence>
<dbReference type="GO" id="GO:0052856">
    <property type="term" value="F:NAD(P)HX epimerase activity"/>
    <property type="evidence" value="ECO:0007669"/>
    <property type="project" value="UniProtKB-EC"/>
</dbReference>
<evidence type="ECO:0000256" key="10">
    <source>
        <dbReference type="ARBA" id="ARBA00023027"/>
    </source>
</evidence>
<comment type="function">
    <text evidence="14 17">Bifunctional enzyme that catalyzes the epimerization of the S- and R-forms of NAD(P)HX and the dehydration of the S-form of NAD(P)HX at the expense of ADP, which is converted to AMP. This allows the repair of both epimers of NAD(P)HX, a damaged form of NAD(P)H that is a result of enzymatic or heat-dependent hydration.</text>
</comment>
<dbReference type="EC" id="5.1.99.6" evidence="17"/>
<comment type="catalytic activity">
    <reaction evidence="1 17">
        <text>(6R)-NADHX = (6S)-NADHX</text>
        <dbReference type="Rhea" id="RHEA:32215"/>
        <dbReference type="ChEBI" id="CHEBI:64074"/>
        <dbReference type="ChEBI" id="CHEBI:64075"/>
        <dbReference type="EC" id="5.1.99.6"/>
    </reaction>
</comment>
<dbReference type="CDD" id="cd01171">
    <property type="entry name" value="YXKO-related"/>
    <property type="match status" value="1"/>
</dbReference>
<dbReference type="PROSITE" id="PS51383">
    <property type="entry name" value="YJEF_C_3"/>
    <property type="match status" value="1"/>
</dbReference>
<evidence type="ECO:0000256" key="2">
    <source>
        <dbReference type="ARBA" id="ARBA00000909"/>
    </source>
</evidence>
<keyword evidence="5 17" id="KW-0479">Metal-binding</keyword>
<evidence type="ECO:0000256" key="14">
    <source>
        <dbReference type="ARBA" id="ARBA00025153"/>
    </source>
</evidence>
<dbReference type="InterPro" id="IPR036652">
    <property type="entry name" value="YjeF_N_dom_sf"/>
</dbReference>
<dbReference type="eggNOG" id="COG0062">
    <property type="taxonomic scope" value="Bacteria"/>
</dbReference>
<dbReference type="PANTHER" id="PTHR12592:SF0">
    <property type="entry name" value="ATP-DEPENDENT (S)-NAD(P)H-HYDRATE DEHYDRATASE"/>
    <property type="match status" value="1"/>
</dbReference>
<dbReference type="Pfam" id="PF03853">
    <property type="entry name" value="YjeF_N"/>
    <property type="match status" value="1"/>
</dbReference>
<feature type="domain" description="YjeF C-terminal" evidence="18">
    <location>
        <begin position="266"/>
        <end position="499"/>
    </location>
</feature>
<dbReference type="GO" id="GO:0046872">
    <property type="term" value="F:metal ion binding"/>
    <property type="evidence" value="ECO:0007669"/>
    <property type="project" value="UniProtKB-UniRule"/>
</dbReference>
<protein>
    <recommendedName>
        <fullName evidence="17">Bifunctional NAD(P)H-hydrate repair enzyme</fullName>
    </recommendedName>
    <alternativeName>
        <fullName evidence="17">Nicotinamide nucleotide repair protein</fullName>
    </alternativeName>
    <domain>
        <recommendedName>
            <fullName evidence="17">ADP-dependent (S)-NAD(P)H-hydrate dehydratase</fullName>
            <ecNumber evidence="17">4.2.1.136</ecNumber>
        </recommendedName>
        <alternativeName>
            <fullName evidence="17">ADP-dependent NAD(P)HX dehydratase</fullName>
        </alternativeName>
    </domain>
    <domain>
        <recommendedName>
            <fullName evidence="17">NAD(P)H-hydrate epimerase</fullName>
            <ecNumber evidence="17">5.1.99.6</ecNumber>
        </recommendedName>
    </domain>
</protein>
<dbReference type="PATRIC" id="fig|1127696.3.peg.677"/>
<keyword evidence="12 17" id="KW-0456">Lyase</keyword>
<comment type="catalytic activity">
    <reaction evidence="16 17">
        <text>(6S)-NADPHX + ADP = AMP + phosphate + NADPH + H(+)</text>
        <dbReference type="Rhea" id="RHEA:32235"/>
        <dbReference type="ChEBI" id="CHEBI:15378"/>
        <dbReference type="ChEBI" id="CHEBI:43474"/>
        <dbReference type="ChEBI" id="CHEBI:57783"/>
        <dbReference type="ChEBI" id="CHEBI:64076"/>
        <dbReference type="ChEBI" id="CHEBI:456215"/>
        <dbReference type="ChEBI" id="CHEBI:456216"/>
        <dbReference type="EC" id="4.2.1.136"/>
    </reaction>
</comment>
<feature type="domain" description="YjeF N-terminal" evidence="19">
    <location>
        <begin position="8"/>
        <end position="219"/>
    </location>
</feature>
<evidence type="ECO:0000259" key="18">
    <source>
        <dbReference type="PROSITE" id="PS51383"/>
    </source>
</evidence>
<evidence type="ECO:0000313" key="21">
    <source>
        <dbReference type="Proteomes" id="UP000010408"/>
    </source>
</evidence>
<evidence type="ECO:0000256" key="17">
    <source>
        <dbReference type="PIRNR" id="PIRNR017184"/>
    </source>
</evidence>
<evidence type="ECO:0000256" key="6">
    <source>
        <dbReference type="ARBA" id="ARBA00022741"/>
    </source>
</evidence>
<dbReference type="SUPFAM" id="SSF64153">
    <property type="entry name" value="YjeF N-terminal domain-like"/>
    <property type="match status" value="1"/>
</dbReference>
<dbReference type="EMBL" id="AMEQ01000023">
    <property type="protein sequence ID" value="EKY01956.1"/>
    <property type="molecule type" value="Genomic_DNA"/>
</dbReference>
<dbReference type="GO" id="GO:0005524">
    <property type="term" value="F:ATP binding"/>
    <property type="evidence" value="ECO:0007669"/>
    <property type="project" value="UniProtKB-UniRule"/>
</dbReference>
<comment type="catalytic activity">
    <reaction evidence="2 17">
        <text>(6R)-NADPHX = (6S)-NADPHX</text>
        <dbReference type="Rhea" id="RHEA:32227"/>
        <dbReference type="ChEBI" id="CHEBI:64076"/>
        <dbReference type="ChEBI" id="CHEBI:64077"/>
        <dbReference type="EC" id="5.1.99.6"/>
    </reaction>
</comment>
<evidence type="ECO:0000256" key="7">
    <source>
        <dbReference type="ARBA" id="ARBA00022840"/>
    </source>
</evidence>
<dbReference type="SUPFAM" id="SSF53613">
    <property type="entry name" value="Ribokinase-like"/>
    <property type="match status" value="1"/>
</dbReference>
<dbReference type="GO" id="GO:0110051">
    <property type="term" value="P:metabolite repair"/>
    <property type="evidence" value="ECO:0007669"/>
    <property type="project" value="TreeGrafter"/>
</dbReference>